<protein>
    <submittedName>
        <fullName evidence="11">D-alanyl-D-alanine carboxypeptidase family protein</fullName>
        <ecNumber evidence="11">3.4.-.-</ecNumber>
    </submittedName>
</protein>
<sequence>MIASRSSAVRFLALAAMLAVSPAALAGPTVVMDVESGRVIAQADASKRWYPASTTKLMTAYLALKDVEAQKAALDTPVVMTRRAASEAPSKMGYEPGSVMRLDNALRMIMVKSANDVSVAIAQALAGGSVEDFVARMNAEARRLGMRDTRFINPNGLPGEGQYSTAKDLAILGAAIRREFPAFVDYFSTEAISTGTETMRNGNDLLGQYAGADGMKTGYICASGFNVVASATRGGRTLIAVVLGSEGPIARARTAAELFEKGFSAELPADAPLITELPTSEGPPADISQEICSQEGRTARANEREAEGERENVFGSPYMTRLERPRVTVPVMLGGAAGAPGVEPGIEQIAAYGIPTPTWRPLREGEAATVRAPSSREATLGEGEPRDAEGAN</sequence>
<evidence type="ECO:0000256" key="6">
    <source>
        <dbReference type="ARBA" id="ARBA00023316"/>
    </source>
</evidence>
<keyword evidence="6" id="KW-0961">Cell wall biogenesis/degradation</keyword>
<evidence type="ECO:0000256" key="2">
    <source>
        <dbReference type="ARBA" id="ARBA00022729"/>
    </source>
</evidence>
<dbReference type="PANTHER" id="PTHR21581">
    <property type="entry name" value="D-ALANYL-D-ALANINE CARBOXYPEPTIDASE"/>
    <property type="match status" value="1"/>
</dbReference>
<dbReference type="PANTHER" id="PTHR21581:SF6">
    <property type="entry name" value="TRAFFICKING PROTEIN PARTICLE COMPLEX SUBUNIT 12"/>
    <property type="match status" value="1"/>
</dbReference>
<keyword evidence="4" id="KW-0133">Cell shape</keyword>
<evidence type="ECO:0000313" key="12">
    <source>
        <dbReference type="Proteomes" id="UP001597371"/>
    </source>
</evidence>
<keyword evidence="11" id="KW-0121">Carboxypeptidase</keyword>
<comment type="similarity">
    <text evidence="1 7">Belongs to the peptidase S11 family.</text>
</comment>
<evidence type="ECO:0000313" key="11">
    <source>
        <dbReference type="EMBL" id="MFD2236722.1"/>
    </source>
</evidence>
<dbReference type="InterPro" id="IPR001967">
    <property type="entry name" value="Peptidase_S11_N"/>
</dbReference>
<accession>A0ABW5CJE8</accession>
<dbReference type="InterPro" id="IPR012338">
    <property type="entry name" value="Beta-lactam/transpept-like"/>
</dbReference>
<keyword evidence="5" id="KW-0573">Peptidoglycan synthesis</keyword>
<keyword evidence="12" id="KW-1185">Reference proteome</keyword>
<dbReference type="PRINTS" id="PR00725">
    <property type="entry name" value="DADACBPTASE1"/>
</dbReference>
<organism evidence="11 12">
    <name type="scientific">Aureimonas populi</name>
    <dbReference type="NCBI Taxonomy" id="1701758"/>
    <lineage>
        <taxon>Bacteria</taxon>
        <taxon>Pseudomonadati</taxon>
        <taxon>Pseudomonadota</taxon>
        <taxon>Alphaproteobacteria</taxon>
        <taxon>Hyphomicrobiales</taxon>
        <taxon>Aurantimonadaceae</taxon>
        <taxon>Aureimonas</taxon>
    </lineage>
</organism>
<dbReference type="RefSeq" id="WP_245195728.1">
    <property type="nucleotide sequence ID" value="NZ_CP072611.1"/>
</dbReference>
<dbReference type="InterPro" id="IPR018044">
    <property type="entry name" value="Peptidase_S11"/>
</dbReference>
<evidence type="ECO:0000256" key="8">
    <source>
        <dbReference type="SAM" id="MobiDB-lite"/>
    </source>
</evidence>
<feature type="signal peptide" evidence="9">
    <location>
        <begin position="1"/>
        <end position="26"/>
    </location>
</feature>
<feature type="chain" id="PRO_5045222330" evidence="9">
    <location>
        <begin position="27"/>
        <end position="392"/>
    </location>
</feature>
<comment type="caution">
    <text evidence="11">The sequence shown here is derived from an EMBL/GenBank/DDBJ whole genome shotgun (WGS) entry which is preliminary data.</text>
</comment>
<evidence type="ECO:0000256" key="3">
    <source>
        <dbReference type="ARBA" id="ARBA00022801"/>
    </source>
</evidence>
<name>A0ABW5CJE8_9HYPH</name>
<keyword evidence="3 11" id="KW-0378">Hydrolase</keyword>
<dbReference type="Proteomes" id="UP001597371">
    <property type="component" value="Unassembled WGS sequence"/>
</dbReference>
<dbReference type="EMBL" id="JBHUIJ010000005">
    <property type="protein sequence ID" value="MFD2236722.1"/>
    <property type="molecule type" value="Genomic_DNA"/>
</dbReference>
<keyword evidence="11" id="KW-0645">Protease</keyword>
<evidence type="ECO:0000259" key="10">
    <source>
        <dbReference type="Pfam" id="PF00768"/>
    </source>
</evidence>
<evidence type="ECO:0000256" key="7">
    <source>
        <dbReference type="RuleBase" id="RU004016"/>
    </source>
</evidence>
<proteinExistence type="inferred from homology"/>
<feature type="compositionally biased region" description="Basic and acidic residues" evidence="8">
    <location>
        <begin position="383"/>
        <end position="392"/>
    </location>
</feature>
<evidence type="ECO:0000256" key="5">
    <source>
        <dbReference type="ARBA" id="ARBA00022984"/>
    </source>
</evidence>
<dbReference type="EC" id="3.4.-.-" evidence="11"/>
<dbReference type="Gene3D" id="3.40.710.10">
    <property type="entry name" value="DD-peptidase/beta-lactamase superfamily"/>
    <property type="match status" value="1"/>
</dbReference>
<evidence type="ECO:0000256" key="4">
    <source>
        <dbReference type="ARBA" id="ARBA00022960"/>
    </source>
</evidence>
<gene>
    <name evidence="11" type="ORF">ACFSKQ_04495</name>
</gene>
<feature type="domain" description="Peptidase S11 D-alanyl-D-alanine carboxypeptidase A N-terminal" evidence="10">
    <location>
        <begin position="22"/>
        <end position="246"/>
    </location>
</feature>
<reference evidence="12" key="1">
    <citation type="journal article" date="2019" name="Int. J. Syst. Evol. Microbiol.">
        <title>The Global Catalogue of Microorganisms (GCM) 10K type strain sequencing project: providing services to taxonomists for standard genome sequencing and annotation.</title>
        <authorList>
            <consortium name="The Broad Institute Genomics Platform"/>
            <consortium name="The Broad Institute Genome Sequencing Center for Infectious Disease"/>
            <person name="Wu L."/>
            <person name="Ma J."/>
        </authorList>
    </citation>
    <scope>NUCLEOTIDE SEQUENCE [LARGE SCALE GENOMIC DNA]</scope>
    <source>
        <strain evidence="12">ZS-35-S2</strain>
    </source>
</reference>
<dbReference type="SUPFAM" id="SSF56601">
    <property type="entry name" value="beta-lactamase/transpeptidase-like"/>
    <property type="match status" value="1"/>
</dbReference>
<keyword evidence="2 9" id="KW-0732">Signal</keyword>
<feature type="region of interest" description="Disordered" evidence="8">
    <location>
        <begin position="360"/>
        <end position="392"/>
    </location>
</feature>
<evidence type="ECO:0000256" key="9">
    <source>
        <dbReference type="SAM" id="SignalP"/>
    </source>
</evidence>
<dbReference type="Pfam" id="PF00768">
    <property type="entry name" value="Peptidase_S11"/>
    <property type="match status" value="1"/>
</dbReference>
<dbReference type="GO" id="GO:0004180">
    <property type="term" value="F:carboxypeptidase activity"/>
    <property type="evidence" value="ECO:0007669"/>
    <property type="project" value="UniProtKB-KW"/>
</dbReference>
<evidence type="ECO:0000256" key="1">
    <source>
        <dbReference type="ARBA" id="ARBA00007164"/>
    </source>
</evidence>